<evidence type="ECO:0000313" key="13">
    <source>
        <dbReference type="Proteomes" id="UP000085678"/>
    </source>
</evidence>
<keyword evidence="6" id="KW-0539">Nucleus</keyword>
<dbReference type="GO" id="GO:0034388">
    <property type="term" value="C:Pwp2p-containing subcomplex of 90S preribosome"/>
    <property type="evidence" value="ECO:0007669"/>
    <property type="project" value="TreeGrafter"/>
</dbReference>
<dbReference type="GeneID" id="106167965"/>
<keyword evidence="5" id="KW-0677">Repeat</keyword>
<dbReference type="InParanoid" id="A0A1S3IW88"/>
<dbReference type="PANTHER" id="PTHR18359:SF0">
    <property type="entry name" value="U3 SMALL NUCLEOLAR RNA-ASSOCIATED PROTEIN 18 HOMOLOG"/>
    <property type="match status" value="1"/>
</dbReference>
<evidence type="ECO:0000313" key="14">
    <source>
        <dbReference type="RefSeq" id="XP_013402328.1"/>
    </source>
</evidence>
<dbReference type="Pfam" id="PF02239">
    <property type="entry name" value="Cytochrom_D1"/>
    <property type="match status" value="1"/>
</dbReference>
<evidence type="ECO:0000256" key="9">
    <source>
        <dbReference type="ARBA" id="ARBA00074442"/>
    </source>
</evidence>
<evidence type="ECO:0000256" key="12">
    <source>
        <dbReference type="SAM" id="MobiDB-lite"/>
    </source>
</evidence>
<feature type="region of interest" description="Disordered" evidence="12">
    <location>
        <begin position="135"/>
        <end position="154"/>
    </location>
</feature>
<dbReference type="InterPro" id="IPR036322">
    <property type="entry name" value="WD40_repeat_dom_sf"/>
</dbReference>
<keyword evidence="3" id="KW-0597">Phosphoprotein</keyword>
<evidence type="ECO:0000256" key="3">
    <source>
        <dbReference type="ARBA" id="ARBA00022553"/>
    </source>
</evidence>
<feature type="repeat" description="WD" evidence="11">
    <location>
        <begin position="319"/>
        <end position="360"/>
    </location>
</feature>
<evidence type="ECO:0000256" key="6">
    <source>
        <dbReference type="ARBA" id="ARBA00023242"/>
    </source>
</evidence>
<dbReference type="PROSITE" id="PS50082">
    <property type="entry name" value="WD_REPEATS_2"/>
    <property type="match status" value="1"/>
</dbReference>
<evidence type="ECO:0000256" key="4">
    <source>
        <dbReference type="ARBA" id="ARBA00022574"/>
    </source>
</evidence>
<evidence type="ECO:0000256" key="10">
    <source>
        <dbReference type="ARBA" id="ARBA00075773"/>
    </source>
</evidence>
<protein>
    <recommendedName>
        <fullName evidence="9">U3 small nucleolar RNA-associated protein 18 homolog</fullName>
    </recommendedName>
    <alternativeName>
        <fullName evidence="10">WD repeat-containing protein 50</fullName>
    </alternativeName>
</protein>
<evidence type="ECO:0000256" key="7">
    <source>
        <dbReference type="ARBA" id="ARBA00025767"/>
    </source>
</evidence>
<keyword evidence="2" id="KW-0698">rRNA processing</keyword>
<dbReference type="InterPro" id="IPR001680">
    <property type="entry name" value="WD40_rpt"/>
</dbReference>
<evidence type="ECO:0000256" key="5">
    <source>
        <dbReference type="ARBA" id="ARBA00022737"/>
    </source>
</evidence>
<comment type="function">
    <text evidence="8">Part of the small subunit (SSU) processome, first precursor of the small eukaryotic ribosomal subunit. During the assembly of the SSU processome in the nucleolus, many ribosome biogenesis factors, an RNA chaperone and ribosomal proteins associate with the nascent pre-rRNA and work in concert to generate RNA folding, modifications, rearrangements and cleavage as well as targeted degradation of pre-ribosomal RNA by the RNA exosome. Involved in nucleolar processing of pre-18S ribosomal RNA.</text>
</comment>
<feature type="compositionally biased region" description="Polar residues" evidence="12">
    <location>
        <begin position="8"/>
        <end position="24"/>
    </location>
</feature>
<organism evidence="13 14">
    <name type="scientific">Lingula anatina</name>
    <name type="common">Brachiopod</name>
    <name type="synonym">Lingula unguis</name>
    <dbReference type="NCBI Taxonomy" id="7574"/>
    <lineage>
        <taxon>Eukaryota</taxon>
        <taxon>Metazoa</taxon>
        <taxon>Spiralia</taxon>
        <taxon>Lophotrochozoa</taxon>
        <taxon>Brachiopoda</taxon>
        <taxon>Linguliformea</taxon>
        <taxon>Lingulata</taxon>
        <taxon>Lingulida</taxon>
        <taxon>Linguloidea</taxon>
        <taxon>Lingulidae</taxon>
        <taxon>Lingula</taxon>
    </lineage>
</organism>
<feature type="compositionally biased region" description="Acidic residues" evidence="12">
    <location>
        <begin position="145"/>
        <end position="154"/>
    </location>
</feature>
<dbReference type="FunCoup" id="A0A1S3IW88">
    <property type="interactions" value="2397"/>
</dbReference>
<dbReference type="PANTHER" id="PTHR18359">
    <property type="entry name" value="WD-REPEAT PROTEIN-RELATED"/>
    <property type="match status" value="1"/>
</dbReference>
<dbReference type="KEGG" id="lak:106167965"/>
<feature type="region of interest" description="Disordered" evidence="12">
    <location>
        <begin position="63"/>
        <end position="93"/>
    </location>
</feature>
<dbReference type="SUPFAM" id="SSF50978">
    <property type="entry name" value="WD40 repeat-like"/>
    <property type="match status" value="1"/>
</dbReference>
<dbReference type="InterPro" id="IPR045161">
    <property type="entry name" value="Utp18"/>
</dbReference>
<evidence type="ECO:0000256" key="11">
    <source>
        <dbReference type="PROSITE-ProRule" id="PRU00221"/>
    </source>
</evidence>
<proteinExistence type="inferred from homology"/>
<dbReference type="Proteomes" id="UP000085678">
    <property type="component" value="Unplaced"/>
</dbReference>
<comment type="subcellular location">
    <subcellularLocation>
        <location evidence="1">Nucleus</location>
        <location evidence="1">Nucleolus</location>
    </subcellularLocation>
</comment>
<keyword evidence="13" id="KW-1185">Reference proteome</keyword>
<dbReference type="InterPro" id="IPR015943">
    <property type="entry name" value="WD40/YVTN_repeat-like_dom_sf"/>
</dbReference>
<dbReference type="RefSeq" id="XP_013402328.1">
    <property type="nucleotide sequence ID" value="XM_013546874.1"/>
</dbReference>
<sequence>MLRRSLKRSAQNEASAAHQGTGTHASEVKKTAKVLGSSKDKDEAENVLEKLVLGGESEIVEKLQPKSAKTKPKSKGKDFTQEKKAAWEDEDDLTESVNLTKDRRHAVLSHGEKKITGDSFQQRLKNQFEKVSGTPAWARLKSGDEESDGAEDDPEAAQLLQTTGDYLAPSESLPKGVIQIKRCKDANSECPSQGKVKSVEFHPTAQVILTAGMDQRLHLFQVDGKNNPKIQSLFMDRFPIHTAHFSRTGEEVIMGSKHKNFYYYDMIAGNVGNIPQIKGIEENDMSRFEMSPDGKFIVFLGKYGHMHLISAKSKEWLSSLKMNGTVDSVTFSPDGRRMYSIGDEGDVYVWDMTTRDCIHRFKDEGCVQGTAITMSKNGQYLACGSYSGVVNIYDESYMNSGYPKPVKAIMNLVTPCTSAVFNSTSELMAITSNYAERAIKLVHFPSMTVFSNFPDKADSLRIPLAMDFSLNSGYFAVGNHRGQVLLYRVKHYGNY</sequence>
<comment type="similarity">
    <text evidence="7">Belongs to the WD repeat UTP18 family.</text>
</comment>
<reference evidence="14" key="1">
    <citation type="submission" date="2025-08" db="UniProtKB">
        <authorList>
            <consortium name="RefSeq"/>
        </authorList>
    </citation>
    <scope>IDENTIFICATION</scope>
    <source>
        <tissue evidence="14">Gonads</tissue>
    </source>
</reference>
<dbReference type="SMART" id="SM00320">
    <property type="entry name" value="WD40"/>
    <property type="match status" value="4"/>
</dbReference>
<dbReference type="AlphaFoldDB" id="A0A1S3IW88"/>
<evidence type="ECO:0000256" key="8">
    <source>
        <dbReference type="ARBA" id="ARBA00058527"/>
    </source>
</evidence>
<dbReference type="FunFam" id="2.130.10.10:FF:000121">
    <property type="entry name" value="U3 small nucleolar RNA-associated protein 18 homolog"/>
    <property type="match status" value="1"/>
</dbReference>
<dbReference type="OMA" id="DLNRATY"/>
<dbReference type="GO" id="GO:0006364">
    <property type="term" value="P:rRNA processing"/>
    <property type="evidence" value="ECO:0007669"/>
    <property type="project" value="UniProtKB-KW"/>
</dbReference>
<dbReference type="Gene3D" id="2.130.10.10">
    <property type="entry name" value="YVTN repeat-like/Quinoprotein amine dehydrogenase"/>
    <property type="match status" value="1"/>
</dbReference>
<dbReference type="STRING" id="7574.A0A1S3IW88"/>
<evidence type="ECO:0000256" key="2">
    <source>
        <dbReference type="ARBA" id="ARBA00022552"/>
    </source>
</evidence>
<dbReference type="Pfam" id="PF00400">
    <property type="entry name" value="WD40"/>
    <property type="match status" value="1"/>
</dbReference>
<evidence type="ECO:0000256" key="1">
    <source>
        <dbReference type="ARBA" id="ARBA00004604"/>
    </source>
</evidence>
<gene>
    <name evidence="14" type="primary">LOC106167965</name>
</gene>
<feature type="region of interest" description="Disordered" evidence="12">
    <location>
        <begin position="1"/>
        <end position="43"/>
    </location>
</feature>
<feature type="compositionally biased region" description="Basic and acidic residues" evidence="12">
    <location>
        <begin position="75"/>
        <end position="87"/>
    </location>
</feature>
<keyword evidence="4 11" id="KW-0853">WD repeat</keyword>
<name>A0A1S3IW88_LINAN</name>
<accession>A0A1S3IW88</accession>
<dbReference type="OrthoDB" id="1935146at2759"/>
<dbReference type="GO" id="GO:0032040">
    <property type="term" value="C:small-subunit processome"/>
    <property type="evidence" value="ECO:0007669"/>
    <property type="project" value="TreeGrafter"/>
</dbReference>